<organism evidence="3">
    <name type="scientific">Yersinia enterocolitica W22703</name>
    <dbReference type="NCBI Taxonomy" id="913028"/>
    <lineage>
        <taxon>Bacteria</taxon>
        <taxon>Pseudomonadati</taxon>
        <taxon>Pseudomonadota</taxon>
        <taxon>Gammaproteobacteria</taxon>
        <taxon>Enterobacterales</taxon>
        <taxon>Yersiniaceae</taxon>
        <taxon>Yersinia</taxon>
    </lineage>
</organism>
<keyword evidence="2" id="KW-1133">Transmembrane helix</keyword>
<reference evidence="3" key="1">
    <citation type="journal article" date="2011" name="BMC Genomics">
        <title>Shotgun sequencing of Yersinia enterocolitica strain W22703 (biotype 2, serotype O:9): genomic evidence for oscillation between invertebrates and mammals.</title>
        <authorList>
            <person name="Fuchs T.M."/>
            <person name="Brandt K."/>
            <person name="Starke M."/>
            <person name="Rattei T."/>
        </authorList>
    </citation>
    <scope>NUCLEOTIDE SEQUENCE</scope>
</reference>
<proteinExistence type="inferred from homology"/>
<dbReference type="InterPro" id="IPR036259">
    <property type="entry name" value="MFS_trans_sf"/>
</dbReference>
<dbReference type="EMBL" id="FR718497">
    <property type="protein sequence ID" value="CBX69480.1"/>
    <property type="molecule type" value="Genomic_DNA"/>
</dbReference>
<feature type="transmembrane region" description="Helical" evidence="2">
    <location>
        <begin position="85"/>
        <end position="101"/>
    </location>
</feature>
<sequence length="187" mass="20880">MSKTITTRHTLAYGSANLLGSGALAISGAWLMYFYTTFCGLSVVEAATIFSIASILDAISNPVMGYITDNFYNTRLGRLFGRRRFFILLGIPLVLVYPMLWMSGFGFWYYLLTYALFELIYTSIMVPYETLATEMTTDFAKRSKLTGSKAISAKLPTSWQPLSPASLLLFMAKIRQHLSSIPVSLMV</sequence>
<dbReference type="GO" id="GO:0015293">
    <property type="term" value="F:symporter activity"/>
    <property type="evidence" value="ECO:0007669"/>
    <property type="project" value="InterPro"/>
</dbReference>
<feature type="transmembrane region" description="Helical" evidence="2">
    <location>
        <begin position="107"/>
        <end position="126"/>
    </location>
</feature>
<dbReference type="PANTHER" id="PTHR11328:SF24">
    <property type="entry name" value="MAJOR FACILITATOR SUPERFAMILY (MFS) PROFILE DOMAIN-CONTAINING PROTEIN"/>
    <property type="match status" value="1"/>
</dbReference>
<keyword evidence="2" id="KW-0812">Transmembrane</keyword>
<evidence type="ECO:0000313" key="3">
    <source>
        <dbReference type="EMBL" id="CBX69480.1"/>
    </source>
</evidence>
<feature type="transmembrane region" description="Helical" evidence="2">
    <location>
        <begin position="41"/>
        <end position="64"/>
    </location>
</feature>
<dbReference type="SUPFAM" id="SSF103473">
    <property type="entry name" value="MFS general substrate transporter"/>
    <property type="match status" value="1"/>
</dbReference>
<evidence type="ECO:0000256" key="1">
    <source>
        <dbReference type="ARBA" id="ARBA00009617"/>
    </source>
</evidence>
<accession>F4MUH2</accession>
<evidence type="ECO:0008006" key="4">
    <source>
        <dbReference type="Google" id="ProtNLM"/>
    </source>
</evidence>
<dbReference type="PANTHER" id="PTHR11328">
    <property type="entry name" value="MAJOR FACILITATOR SUPERFAMILY DOMAIN-CONTAINING PROTEIN"/>
    <property type="match status" value="1"/>
</dbReference>
<dbReference type="Pfam" id="PF13347">
    <property type="entry name" value="MFS_2"/>
    <property type="match status" value="1"/>
</dbReference>
<name>F4MUH2_YEREN</name>
<feature type="transmembrane region" description="Helical" evidence="2">
    <location>
        <begin position="12"/>
        <end position="35"/>
    </location>
</feature>
<dbReference type="GO" id="GO:0005886">
    <property type="term" value="C:plasma membrane"/>
    <property type="evidence" value="ECO:0007669"/>
    <property type="project" value="TreeGrafter"/>
</dbReference>
<dbReference type="GO" id="GO:0008643">
    <property type="term" value="P:carbohydrate transport"/>
    <property type="evidence" value="ECO:0007669"/>
    <property type="project" value="InterPro"/>
</dbReference>
<keyword evidence="2" id="KW-0472">Membrane</keyword>
<gene>
    <name evidence="3" type="ORF">YEW_JC39940</name>
</gene>
<dbReference type="Gene3D" id="1.20.1250.20">
    <property type="entry name" value="MFS general substrate transporter like domains"/>
    <property type="match status" value="1"/>
</dbReference>
<evidence type="ECO:0000256" key="2">
    <source>
        <dbReference type="SAM" id="Phobius"/>
    </source>
</evidence>
<comment type="similarity">
    <text evidence="1">Belongs to the sodium:galactoside symporter (TC 2.A.2) family.</text>
</comment>
<protein>
    <recommendedName>
        <fullName evidence="4">Major facilitator superfamily (MFS) profile domain-containing protein</fullName>
    </recommendedName>
</protein>
<dbReference type="AlphaFoldDB" id="F4MUH2"/>
<dbReference type="InterPro" id="IPR039672">
    <property type="entry name" value="MFS_2"/>
</dbReference>